<evidence type="ECO:0000313" key="3">
    <source>
        <dbReference type="Proteomes" id="UP000029964"/>
    </source>
</evidence>
<name>A0A086T9V9_HAPC1</name>
<dbReference type="EMBL" id="JPKY01000022">
    <property type="protein sequence ID" value="KFH46141.1"/>
    <property type="molecule type" value="Genomic_DNA"/>
</dbReference>
<gene>
    <name evidence="2" type="ORF">ACRE_029640</name>
</gene>
<protein>
    <submittedName>
        <fullName evidence="2">Uncharacterized protein</fullName>
    </submittedName>
</protein>
<dbReference type="Proteomes" id="UP000029964">
    <property type="component" value="Unassembled WGS sequence"/>
</dbReference>
<reference evidence="3" key="1">
    <citation type="journal article" date="2014" name="Genome Announc.">
        <title>Genome sequence and annotation of Acremonium chrysogenum, producer of the beta-lactam antibiotic cephalosporin C.</title>
        <authorList>
            <person name="Terfehr D."/>
            <person name="Dahlmann T.A."/>
            <person name="Specht T."/>
            <person name="Zadra I."/>
            <person name="Kuernsteiner H."/>
            <person name="Kueck U."/>
        </authorList>
    </citation>
    <scope>NUCLEOTIDE SEQUENCE [LARGE SCALE GENOMIC DNA]</scope>
    <source>
        <strain evidence="3">ATCC 11550 / CBS 779.69 / DSM 880 / IAM 14645 / JCM 23072 / IMI 49137</strain>
    </source>
</reference>
<feature type="compositionally biased region" description="Polar residues" evidence="1">
    <location>
        <begin position="51"/>
        <end position="62"/>
    </location>
</feature>
<dbReference type="AlphaFoldDB" id="A0A086T9V9"/>
<comment type="caution">
    <text evidence="2">The sequence shown here is derived from an EMBL/GenBank/DDBJ whole genome shotgun (WGS) entry which is preliminary data.</text>
</comment>
<feature type="region of interest" description="Disordered" evidence="1">
    <location>
        <begin position="1"/>
        <end position="91"/>
    </location>
</feature>
<organism evidence="2 3">
    <name type="scientific">Hapsidospora chrysogenum (strain ATCC 11550 / CBS 779.69 / DSM 880 / IAM 14645 / JCM 23072 / IMI 49137)</name>
    <name type="common">Acremonium chrysogenum</name>
    <dbReference type="NCBI Taxonomy" id="857340"/>
    <lineage>
        <taxon>Eukaryota</taxon>
        <taxon>Fungi</taxon>
        <taxon>Dikarya</taxon>
        <taxon>Ascomycota</taxon>
        <taxon>Pezizomycotina</taxon>
        <taxon>Sordariomycetes</taxon>
        <taxon>Hypocreomycetidae</taxon>
        <taxon>Hypocreales</taxon>
        <taxon>Bionectriaceae</taxon>
        <taxon>Hapsidospora</taxon>
    </lineage>
</organism>
<feature type="compositionally biased region" description="Low complexity" evidence="1">
    <location>
        <begin position="22"/>
        <end position="34"/>
    </location>
</feature>
<dbReference type="HOGENOM" id="CLU_075611_0_0_1"/>
<proteinExistence type="predicted"/>
<feature type="region of interest" description="Disordered" evidence="1">
    <location>
        <begin position="115"/>
        <end position="148"/>
    </location>
</feature>
<feature type="compositionally biased region" description="Low complexity" evidence="1">
    <location>
        <begin position="63"/>
        <end position="75"/>
    </location>
</feature>
<evidence type="ECO:0000313" key="2">
    <source>
        <dbReference type="EMBL" id="KFH46141.1"/>
    </source>
</evidence>
<keyword evidence="3" id="KW-1185">Reference proteome</keyword>
<evidence type="ECO:0000256" key="1">
    <source>
        <dbReference type="SAM" id="MobiDB-lite"/>
    </source>
</evidence>
<dbReference type="OrthoDB" id="4203030at2759"/>
<sequence>MAATVAAPRYSAEDFETTSIRSAAPSYASDAPSYHSNLSHQDTLPPYTPPENRNTSASTSNSQPQARARPAARQQTIGLPPLPPATPVSASNLHNFRIPTWSTRNAPAARQLHSVVERRVNNASVDDGGSSRRNMTHRHPGSSRDHGRTVLREDNVLRPLEDPYLVGERAAELAKRERLARERGEDVLQKEDKDWDWMLEQMKSWEARERSFSRFRREVDTSRRGKLLRRMGGRMA</sequence>
<accession>A0A086T9V9</accession>